<feature type="transmembrane region" description="Helical" evidence="1">
    <location>
        <begin position="6"/>
        <end position="29"/>
    </location>
</feature>
<name>A0A1G8CX53_9SPHI</name>
<protein>
    <recommendedName>
        <fullName evidence="4">Molybdenum ABC transporter permease</fullName>
    </recommendedName>
</protein>
<evidence type="ECO:0000313" key="2">
    <source>
        <dbReference type="EMBL" id="SDH50035.1"/>
    </source>
</evidence>
<evidence type="ECO:0008006" key="4">
    <source>
        <dbReference type="Google" id="ProtNLM"/>
    </source>
</evidence>
<dbReference type="EMBL" id="FNCG01000010">
    <property type="protein sequence ID" value="SDH50035.1"/>
    <property type="molecule type" value="Genomic_DNA"/>
</dbReference>
<proteinExistence type="predicted"/>
<evidence type="ECO:0000256" key="1">
    <source>
        <dbReference type="SAM" id="Phobius"/>
    </source>
</evidence>
<keyword evidence="3" id="KW-1185">Reference proteome</keyword>
<keyword evidence="1" id="KW-0812">Transmembrane</keyword>
<sequence>MEHSNYHNYTVSILSIILLVIGVSIRYIIGRRRFNRRGVAGLPHFKSYEAALLTTYIERFLNIIGTLMIIAAIILYLIR</sequence>
<organism evidence="2 3">
    <name type="scientific">Mucilaginibacter gossypii</name>
    <dbReference type="NCBI Taxonomy" id="551996"/>
    <lineage>
        <taxon>Bacteria</taxon>
        <taxon>Pseudomonadati</taxon>
        <taxon>Bacteroidota</taxon>
        <taxon>Sphingobacteriia</taxon>
        <taxon>Sphingobacteriales</taxon>
        <taxon>Sphingobacteriaceae</taxon>
        <taxon>Mucilaginibacter</taxon>
    </lineage>
</organism>
<feature type="transmembrane region" description="Helical" evidence="1">
    <location>
        <begin position="60"/>
        <end position="78"/>
    </location>
</feature>
<dbReference type="RefSeq" id="WP_091170525.1">
    <property type="nucleotide sequence ID" value="NZ_FNCG01000010.1"/>
</dbReference>
<dbReference type="AlphaFoldDB" id="A0A1G8CX53"/>
<keyword evidence="1" id="KW-0472">Membrane</keyword>
<evidence type="ECO:0000313" key="3">
    <source>
        <dbReference type="Proteomes" id="UP000199705"/>
    </source>
</evidence>
<keyword evidence="1" id="KW-1133">Transmembrane helix</keyword>
<dbReference type="Proteomes" id="UP000199705">
    <property type="component" value="Unassembled WGS sequence"/>
</dbReference>
<reference evidence="3" key="1">
    <citation type="submission" date="2016-10" db="EMBL/GenBank/DDBJ databases">
        <authorList>
            <person name="Varghese N."/>
            <person name="Submissions S."/>
        </authorList>
    </citation>
    <scope>NUCLEOTIDE SEQUENCE [LARGE SCALE GENOMIC DNA]</scope>
    <source>
        <strain evidence="3">Gh-67</strain>
    </source>
</reference>
<gene>
    <name evidence="2" type="ORF">SAMN05192573_11064</name>
</gene>
<dbReference type="STRING" id="551996.SAMN05192573_11064"/>
<accession>A0A1G8CX53</accession>